<dbReference type="SUPFAM" id="SSF53383">
    <property type="entry name" value="PLP-dependent transferases"/>
    <property type="match status" value="1"/>
</dbReference>
<evidence type="ECO:0000256" key="2">
    <source>
        <dbReference type="ARBA" id="ARBA00006966"/>
    </source>
</evidence>
<dbReference type="AlphaFoldDB" id="B0VFR4"/>
<evidence type="ECO:0000313" key="5">
    <source>
        <dbReference type="EMBL" id="CAO81501.1"/>
    </source>
</evidence>
<dbReference type="EC" id="4.1.2.5" evidence="5"/>
<organism evidence="5 6">
    <name type="scientific">Cloacimonas acidaminovorans (strain Evry)</name>
    <dbReference type="NCBI Taxonomy" id="459349"/>
    <lineage>
        <taxon>Bacteria</taxon>
        <taxon>Pseudomonadati</taxon>
        <taxon>Candidatus Cloacimonadota</taxon>
        <taxon>Candidatus Cloacimonadia</taxon>
        <taxon>Candidatus Cloacimonadales</taxon>
        <taxon>Candidatus Cloacimonadaceae</taxon>
        <taxon>Candidatus Cloacimonas</taxon>
    </lineage>
</organism>
<dbReference type="GO" id="GO:0004793">
    <property type="term" value="F:threonine aldolase activity"/>
    <property type="evidence" value="ECO:0007669"/>
    <property type="project" value="UniProtKB-EC"/>
</dbReference>
<proteinExistence type="inferred from homology"/>
<dbReference type="STRING" id="459349.CLOAM1665"/>
<dbReference type="Pfam" id="PF01212">
    <property type="entry name" value="Beta_elim_lyase"/>
    <property type="match status" value="1"/>
</dbReference>
<sequence>MDSVSFGSDNHSGIHPQVLAAIQKANEGFCPAYGDDPLTVSVLNEIKELFGGNCDAWFVITGTGANILCLQAVMHSYNAIFCPQSAHINTDECGAVQKFTQGRLLPIETAEGKLTPELIAPHLLGNRDQHHSQAKIISLSQSTEYGTLYTLQELQRLADFAHQNNMFLHIDGARLANAAAALNCSLKDMTKDISADIVSFGGTKNGLLCGEAIISFRPELTSAMRFYRKQASQLLSKMRFIAAQFQAYLEDDLYLKNARTANAMAKLLAERLREIPELIVTQEVAVNSVFVILPRQIIEPLQQKYHFYTWNEALNEVRLMCSFNTTETHIESFIQDLKALLIATSPHC</sequence>
<accession>B0VFR4</accession>
<name>B0VFR4_CLOAI</name>
<dbReference type="InterPro" id="IPR015424">
    <property type="entry name" value="PyrdxlP-dep_Trfase"/>
</dbReference>
<dbReference type="PANTHER" id="PTHR48097:SF5">
    <property type="entry name" value="LOW SPECIFICITY L-THREONINE ALDOLASE"/>
    <property type="match status" value="1"/>
</dbReference>
<keyword evidence="3" id="KW-0663">Pyridoxal phosphate</keyword>
<comment type="similarity">
    <text evidence="2">Belongs to the threonine aldolase family.</text>
</comment>
<dbReference type="HOGENOM" id="CLU_049619_0_0_0"/>
<evidence type="ECO:0000256" key="3">
    <source>
        <dbReference type="ARBA" id="ARBA00022898"/>
    </source>
</evidence>
<dbReference type="InterPro" id="IPR015422">
    <property type="entry name" value="PyrdxlP-dep_Trfase_small"/>
</dbReference>
<dbReference type="Proteomes" id="UP000002019">
    <property type="component" value="Chromosome"/>
</dbReference>
<reference evidence="5 6" key="1">
    <citation type="journal article" date="2008" name="J. Bacteriol.">
        <title>'Candidatus Cloacamonas acidaminovorans': genome sequence reconstruction provides a first glimpse of a new bacterial division.</title>
        <authorList>
            <person name="Pelletier E."/>
            <person name="Kreimeyer A."/>
            <person name="Bocs S."/>
            <person name="Rouy Z."/>
            <person name="Gyapay G."/>
            <person name="Chouari R."/>
            <person name="Riviere D."/>
            <person name="Ganesan A."/>
            <person name="Daegelen P."/>
            <person name="Sghir A."/>
            <person name="Cohen G.N."/>
            <person name="Medigue C."/>
            <person name="Weissenbach J."/>
            <person name="Le Paslier D."/>
        </authorList>
    </citation>
    <scope>NUCLEOTIDE SEQUENCE [LARGE SCALE GENOMIC DNA]</scope>
    <source>
        <strain evidence="6">Evry</strain>
    </source>
</reference>
<dbReference type="OrthoDB" id="9774495at2"/>
<feature type="domain" description="Aromatic amino acid beta-eliminating lyase/threonine aldolase" evidence="4">
    <location>
        <begin position="6"/>
        <end position="293"/>
    </location>
</feature>
<dbReference type="PANTHER" id="PTHR48097">
    <property type="entry name" value="L-THREONINE ALDOLASE-RELATED"/>
    <property type="match status" value="1"/>
</dbReference>
<keyword evidence="5" id="KW-0456">Lyase</keyword>
<dbReference type="Gene3D" id="3.40.640.10">
    <property type="entry name" value="Type I PLP-dependent aspartate aminotransferase-like (Major domain)"/>
    <property type="match status" value="1"/>
</dbReference>
<evidence type="ECO:0000259" key="4">
    <source>
        <dbReference type="Pfam" id="PF01212"/>
    </source>
</evidence>
<dbReference type="GO" id="GO:0006520">
    <property type="term" value="P:amino acid metabolic process"/>
    <property type="evidence" value="ECO:0007669"/>
    <property type="project" value="InterPro"/>
</dbReference>
<dbReference type="InterPro" id="IPR001597">
    <property type="entry name" value="ArAA_b-elim_lyase/Thr_aldolase"/>
</dbReference>
<dbReference type="InterPro" id="IPR015421">
    <property type="entry name" value="PyrdxlP-dep_Trfase_major"/>
</dbReference>
<comment type="cofactor">
    <cofactor evidence="1">
        <name>pyridoxal 5'-phosphate</name>
        <dbReference type="ChEBI" id="CHEBI:597326"/>
    </cofactor>
</comment>
<dbReference type="KEGG" id="caci:CLOAM1665"/>
<dbReference type="EMBL" id="CU466930">
    <property type="protein sequence ID" value="CAO81501.1"/>
    <property type="molecule type" value="Genomic_DNA"/>
</dbReference>
<dbReference type="Gene3D" id="3.90.1150.10">
    <property type="entry name" value="Aspartate Aminotransferase, domain 1"/>
    <property type="match status" value="1"/>
</dbReference>
<keyword evidence="6" id="KW-1185">Reference proteome</keyword>
<protein>
    <submittedName>
        <fullName evidence="5">Low-specificity L-threonine aldolase</fullName>
        <ecNumber evidence="5">4.1.2.5</ecNumber>
    </submittedName>
</protein>
<gene>
    <name evidence="5" type="ordered locus">CLOAM1665</name>
</gene>
<dbReference type="RefSeq" id="WP_015425359.1">
    <property type="nucleotide sequence ID" value="NC_020449.1"/>
</dbReference>
<evidence type="ECO:0000256" key="1">
    <source>
        <dbReference type="ARBA" id="ARBA00001933"/>
    </source>
</evidence>
<dbReference type="eggNOG" id="COG2008">
    <property type="taxonomic scope" value="Bacteria"/>
</dbReference>
<evidence type="ECO:0000313" key="6">
    <source>
        <dbReference type="Proteomes" id="UP000002019"/>
    </source>
</evidence>